<sequence length="268" mass="30582">MEYPNLIRCVLANPVLANSVQEMTNQSGMLNLVDPEWENRLNSYPVHESHRNRKVAFSKGRACSHEGAHVRNVSQPAFSYKVIVLASFTSDRLKSKDLDTPPGDMSFVVRDCPPLTTIGHAMAESNDYTLYDGARLFMNTCNPNLCIHCKTQHKKFNIPCDVYKNWCVTKICLFDGQTLNHTFKKVLEKELEKMGQFWAICQVHIYSRTTFGERKYKVGGIITNLIVFQEISIQPAMDMTLLEHGQVPSIEFPTRDDEDSEAIINYPE</sequence>
<comment type="caution">
    <text evidence="1">The sequence shown here is derived from an EMBL/GenBank/DDBJ whole genome shotgun (WGS) entry which is preliminary data.</text>
</comment>
<dbReference type="AlphaFoldDB" id="A0AAV6TPQ1"/>
<evidence type="ECO:0000313" key="2">
    <source>
        <dbReference type="Proteomes" id="UP000827092"/>
    </source>
</evidence>
<name>A0AAV6TPQ1_9ARAC</name>
<keyword evidence="2" id="KW-1185">Reference proteome</keyword>
<evidence type="ECO:0000313" key="1">
    <source>
        <dbReference type="EMBL" id="KAG8173830.1"/>
    </source>
</evidence>
<dbReference type="EMBL" id="JAFNEN010001470">
    <property type="protein sequence ID" value="KAG8173830.1"/>
    <property type="molecule type" value="Genomic_DNA"/>
</dbReference>
<gene>
    <name evidence="1" type="ORF">JTE90_016319</name>
</gene>
<protein>
    <submittedName>
        <fullName evidence="1">Uncharacterized protein</fullName>
    </submittedName>
</protein>
<dbReference type="Proteomes" id="UP000827092">
    <property type="component" value="Unassembled WGS sequence"/>
</dbReference>
<accession>A0AAV6TPQ1</accession>
<organism evidence="1 2">
    <name type="scientific">Oedothorax gibbosus</name>
    <dbReference type="NCBI Taxonomy" id="931172"/>
    <lineage>
        <taxon>Eukaryota</taxon>
        <taxon>Metazoa</taxon>
        <taxon>Ecdysozoa</taxon>
        <taxon>Arthropoda</taxon>
        <taxon>Chelicerata</taxon>
        <taxon>Arachnida</taxon>
        <taxon>Araneae</taxon>
        <taxon>Araneomorphae</taxon>
        <taxon>Entelegynae</taxon>
        <taxon>Araneoidea</taxon>
        <taxon>Linyphiidae</taxon>
        <taxon>Erigoninae</taxon>
        <taxon>Oedothorax</taxon>
    </lineage>
</organism>
<proteinExistence type="predicted"/>
<reference evidence="1 2" key="1">
    <citation type="journal article" date="2022" name="Nat. Ecol. Evol.">
        <title>A masculinizing supergene underlies an exaggerated male reproductive morph in a spider.</title>
        <authorList>
            <person name="Hendrickx F."/>
            <person name="De Corte Z."/>
            <person name="Sonet G."/>
            <person name="Van Belleghem S.M."/>
            <person name="Kostlbacher S."/>
            <person name="Vangestel C."/>
        </authorList>
    </citation>
    <scope>NUCLEOTIDE SEQUENCE [LARGE SCALE GENOMIC DNA]</scope>
    <source>
        <strain evidence="1">W744_W776</strain>
    </source>
</reference>